<feature type="transmembrane region" description="Helical" evidence="1">
    <location>
        <begin position="6"/>
        <end position="25"/>
    </location>
</feature>
<proteinExistence type="predicted"/>
<dbReference type="RefSeq" id="WP_174777912.1">
    <property type="nucleotide sequence ID" value="NZ_BAAAWP010000001.1"/>
</dbReference>
<sequence length="125" mass="12871">MTALSSVLLILHFLGLAAVIGAFLVQVRRKGGFQTGWMITGLVTQLVTGLAMMGILDATTDGGANHAKLGVKLAVAVVALVLALVARARQEQADAGKAKAKAALPFFHSAGALAIINVLVAVLWK</sequence>
<organism evidence="2 3">
    <name type="scientific">Curtobacterium citreum</name>
    <dbReference type="NCBI Taxonomy" id="2036"/>
    <lineage>
        <taxon>Bacteria</taxon>
        <taxon>Bacillati</taxon>
        <taxon>Actinomycetota</taxon>
        <taxon>Actinomycetes</taxon>
        <taxon>Micrococcales</taxon>
        <taxon>Microbacteriaceae</taxon>
        <taxon>Curtobacterium</taxon>
    </lineage>
</organism>
<evidence type="ECO:0008006" key="4">
    <source>
        <dbReference type="Google" id="ProtNLM"/>
    </source>
</evidence>
<feature type="transmembrane region" description="Helical" evidence="1">
    <location>
        <begin position="37"/>
        <end position="55"/>
    </location>
</feature>
<reference evidence="2 3" key="1">
    <citation type="submission" date="2020-05" db="EMBL/GenBank/DDBJ databases">
        <title>Genome Sequencing of Type Strains.</title>
        <authorList>
            <person name="Lemaire J.F."/>
            <person name="Inderbitzin P."/>
            <person name="Gregorio O.A."/>
            <person name="Collins S.B."/>
            <person name="Wespe N."/>
            <person name="Knight-Connoni V."/>
        </authorList>
    </citation>
    <scope>NUCLEOTIDE SEQUENCE [LARGE SCALE GENOMIC DNA]</scope>
    <source>
        <strain evidence="2 3">DSM 20512</strain>
    </source>
</reference>
<accession>A0A850DNI2</accession>
<evidence type="ECO:0000313" key="2">
    <source>
        <dbReference type="EMBL" id="NUU26754.1"/>
    </source>
</evidence>
<protein>
    <recommendedName>
        <fullName evidence="4">Integral membrane protein</fullName>
    </recommendedName>
</protein>
<keyword evidence="1" id="KW-1133">Transmembrane helix</keyword>
<comment type="caution">
    <text evidence="2">The sequence shown here is derived from an EMBL/GenBank/DDBJ whole genome shotgun (WGS) entry which is preliminary data.</text>
</comment>
<gene>
    <name evidence="2" type="ORF">HP467_01305</name>
</gene>
<dbReference type="EMBL" id="JABMCG010000056">
    <property type="protein sequence ID" value="NUU26754.1"/>
    <property type="molecule type" value="Genomic_DNA"/>
</dbReference>
<dbReference type="AlphaFoldDB" id="A0A850DNI2"/>
<evidence type="ECO:0000313" key="3">
    <source>
        <dbReference type="Proteomes" id="UP000539146"/>
    </source>
</evidence>
<dbReference type="Proteomes" id="UP000539146">
    <property type="component" value="Unassembled WGS sequence"/>
</dbReference>
<feature type="transmembrane region" description="Helical" evidence="1">
    <location>
        <begin position="106"/>
        <end position="124"/>
    </location>
</feature>
<evidence type="ECO:0000256" key="1">
    <source>
        <dbReference type="SAM" id="Phobius"/>
    </source>
</evidence>
<keyword evidence="1" id="KW-0812">Transmembrane</keyword>
<name>A0A850DNI2_9MICO</name>
<keyword evidence="1" id="KW-0472">Membrane</keyword>
<feature type="transmembrane region" description="Helical" evidence="1">
    <location>
        <begin position="67"/>
        <end position="86"/>
    </location>
</feature>